<sequence>MMVALRSRREDRVLLVAAWVLTVAALVLGVVASAPILILWGVLGVGAAVFATRIHLRDTRPRQPDPATGTRPAGEAQPADQARPAGADHGPTSVQTDAVEQEHVR</sequence>
<comment type="caution">
    <text evidence="3">The sequence shown here is derived from an EMBL/GenBank/DDBJ whole genome shotgun (WGS) entry which is preliminary data.</text>
</comment>
<name>A0ABR5F7W0_9ACTN</name>
<feature type="transmembrane region" description="Helical" evidence="2">
    <location>
        <begin position="37"/>
        <end position="56"/>
    </location>
</feature>
<evidence type="ECO:0000313" key="4">
    <source>
        <dbReference type="Proteomes" id="UP000035425"/>
    </source>
</evidence>
<feature type="transmembrane region" description="Helical" evidence="2">
    <location>
        <begin position="12"/>
        <end position="31"/>
    </location>
</feature>
<dbReference type="EMBL" id="JWIO01000002">
    <property type="protein sequence ID" value="KLL12811.1"/>
    <property type="molecule type" value="Genomic_DNA"/>
</dbReference>
<keyword evidence="2" id="KW-1133">Transmembrane helix</keyword>
<evidence type="ECO:0000256" key="2">
    <source>
        <dbReference type="SAM" id="Phobius"/>
    </source>
</evidence>
<keyword evidence="2" id="KW-0472">Membrane</keyword>
<evidence type="ECO:0000256" key="1">
    <source>
        <dbReference type="SAM" id="MobiDB-lite"/>
    </source>
</evidence>
<organism evidence="3 4">
    <name type="scientific">Protofrankia coriariae</name>
    <dbReference type="NCBI Taxonomy" id="1562887"/>
    <lineage>
        <taxon>Bacteria</taxon>
        <taxon>Bacillati</taxon>
        <taxon>Actinomycetota</taxon>
        <taxon>Actinomycetes</taxon>
        <taxon>Frankiales</taxon>
        <taxon>Frankiaceae</taxon>
        <taxon>Protofrankia</taxon>
    </lineage>
</organism>
<evidence type="ECO:0000313" key="3">
    <source>
        <dbReference type="EMBL" id="KLL12811.1"/>
    </source>
</evidence>
<accession>A0ABR5F7W0</accession>
<protein>
    <recommendedName>
        <fullName evidence="5">MYXO-CTERM domain-containing protein</fullName>
    </recommendedName>
</protein>
<proteinExistence type="predicted"/>
<keyword evidence="2" id="KW-0812">Transmembrane</keyword>
<gene>
    <name evidence="3" type="ORF">FrCorBMG51_01290</name>
</gene>
<reference evidence="3 4" key="1">
    <citation type="submission" date="2014-12" db="EMBL/GenBank/DDBJ databases">
        <title>Frankia sp. BMG5.1 draft genome.</title>
        <authorList>
            <person name="Gtari M."/>
            <person name="Ghodhbane-Gtari F."/>
            <person name="Nouioui I."/>
            <person name="Ktari A."/>
            <person name="Hezbri K."/>
            <person name="Mimouni W."/>
            <person name="Sbissi I."/>
            <person name="Ayari A."/>
            <person name="Yamanaka T."/>
            <person name="Normand P."/>
            <person name="Tisa L.S."/>
            <person name="Boudabous A."/>
        </authorList>
    </citation>
    <scope>NUCLEOTIDE SEQUENCE [LARGE SCALE GENOMIC DNA]</scope>
    <source>
        <strain evidence="3 4">BMG5.1</strain>
    </source>
</reference>
<dbReference type="Proteomes" id="UP000035425">
    <property type="component" value="Unassembled WGS sequence"/>
</dbReference>
<keyword evidence="4" id="KW-1185">Reference proteome</keyword>
<feature type="region of interest" description="Disordered" evidence="1">
    <location>
        <begin position="56"/>
        <end position="105"/>
    </location>
</feature>
<evidence type="ECO:0008006" key="5">
    <source>
        <dbReference type="Google" id="ProtNLM"/>
    </source>
</evidence>